<sequence>MSPTWTTDQMPDCRDRTVVITGANSGLGYEATKAFAAKGATVIMACRSLDRGRQAATEIKTTVGETGATLNVRECDLASLDSIAAFANGVADDYDTLDILCNNAGVMAIPRQETEDGFETQLGVNHLGHFALTGQLLDLLLDSDSESRIVTHSSGAHTIGSLNFEDLHREQSYDKWEAYGQSKLANLLFAYELQRRFDAHGITGTLSVACHPGYAATNLQYRGPQQQGSMLRLAMMKIANAIVGQSPADGVLPLLYAATADDVAGGDYYGPGGFKNLRGSPTKQSSSDASYDEDAARRLWERSEAATGVTYNYWHW</sequence>
<dbReference type="PRINTS" id="PR00081">
    <property type="entry name" value="GDHRDH"/>
</dbReference>
<keyword evidence="3" id="KW-1185">Reference proteome</keyword>
<dbReference type="InterPro" id="IPR002347">
    <property type="entry name" value="SDR_fam"/>
</dbReference>
<dbReference type="InterPro" id="IPR036291">
    <property type="entry name" value="NAD(P)-bd_dom_sf"/>
</dbReference>
<organism evidence="2 3">
    <name type="scientific">Halonotius roseus</name>
    <dbReference type="NCBI Taxonomy" id="2511997"/>
    <lineage>
        <taxon>Archaea</taxon>
        <taxon>Methanobacteriati</taxon>
        <taxon>Methanobacteriota</taxon>
        <taxon>Stenosarchaea group</taxon>
        <taxon>Halobacteria</taxon>
        <taxon>Halobacteriales</taxon>
        <taxon>Haloferacaceae</taxon>
        <taxon>Halonotius</taxon>
    </lineage>
</organism>
<dbReference type="Proteomes" id="UP000315385">
    <property type="component" value="Unassembled WGS sequence"/>
</dbReference>
<dbReference type="Pfam" id="PF00106">
    <property type="entry name" value="adh_short"/>
    <property type="match status" value="1"/>
</dbReference>
<dbReference type="GO" id="GO:0016491">
    <property type="term" value="F:oxidoreductase activity"/>
    <property type="evidence" value="ECO:0007669"/>
    <property type="project" value="UniProtKB-KW"/>
</dbReference>
<keyword evidence="1" id="KW-0560">Oxidoreductase</keyword>
<dbReference type="NCBIfam" id="NF004846">
    <property type="entry name" value="PRK06197.1"/>
    <property type="match status" value="1"/>
</dbReference>
<dbReference type="OrthoDB" id="10454at2157"/>
<comment type="caution">
    <text evidence="2">The sequence shown here is derived from an EMBL/GenBank/DDBJ whole genome shotgun (WGS) entry which is preliminary data.</text>
</comment>
<dbReference type="RefSeq" id="WP_142442352.1">
    <property type="nucleotide sequence ID" value="NZ_SESI01000001.1"/>
</dbReference>
<dbReference type="NCBIfam" id="NF004513">
    <property type="entry name" value="PRK05854.1"/>
    <property type="match status" value="1"/>
</dbReference>
<dbReference type="CDD" id="cd05327">
    <property type="entry name" value="retinol-DH_like_SDR_c_like"/>
    <property type="match status" value="1"/>
</dbReference>
<dbReference type="PANTHER" id="PTHR43157:SF31">
    <property type="entry name" value="PHOSPHATIDYLINOSITOL-GLYCAN BIOSYNTHESIS CLASS F PROTEIN"/>
    <property type="match status" value="1"/>
</dbReference>
<protein>
    <submittedName>
        <fullName evidence="2">SDR family NAD(P)-dependent oxidoreductase</fullName>
    </submittedName>
</protein>
<reference evidence="2 3" key="1">
    <citation type="submission" date="2019-02" db="EMBL/GenBank/DDBJ databases">
        <title>Halonotius sp. a new haloqrchaeon isolated from saline water.</title>
        <authorList>
            <person name="Duran-Viseras A."/>
            <person name="Sanchez-Porro C."/>
            <person name="Ventosa A."/>
        </authorList>
    </citation>
    <scope>NUCLEOTIDE SEQUENCE [LARGE SCALE GENOMIC DNA]</scope>
    <source>
        <strain evidence="2 3">F9-27</strain>
    </source>
</reference>
<accession>A0A544QQK8</accession>
<name>A0A544QQK8_9EURY</name>
<dbReference type="AlphaFoldDB" id="A0A544QQK8"/>
<dbReference type="EMBL" id="SESI01000001">
    <property type="protein sequence ID" value="TQQ81732.1"/>
    <property type="molecule type" value="Genomic_DNA"/>
</dbReference>
<dbReference type="SUPFAM" id="SSF51735">
    <property type="entry name" value="NAD(P)-binding Rossmann-fold domains"/>
    <property type="match status" value="1"/>
</dbReference>
<proteinExistence type="predicted"/>
<dbReference type="Gene3D" id="3.40.50.720">
    <property type="entry name" value="NAD(P)-binding Rossmann-like Domain"/>
    <property type="match status" value="1"/>
</dbReference>
<gene>
    <name evidence="2" type="ORF">EWF95_01995</name>
</gene>
<dbReference type="PANTHER" id="PTHR43157">
    <property type="entry name" value="PHOSPHATIDYLINOSITOL-GLYCAN BIOSYNTHESIS CLASS F PROTEIN-RELATED"/>
    <property type="match status" value="1"/>
</dbReference>
<evidence type="ECO:0000313" key="2">
    <source>
        <dbReference type="EMBL" id="TQQ81732.1"/>
    </source>
</evidence>
<evidence type="ECO:0000313" key="3">
    <source>
        <dbReference type="Proteomes" id="UP000315385"/>
    </source>
</evidence>
<evidence type="ECO:0000256" key="1">
    <source>
        <dbReference type="ARBA" id="ARBA00023002"/>
    </source>
</evidence>